<dbReference type="Gene3D" id="3.10.450.50">
    <property type="match status" value="1"/>
</dbReference>
<dbReference type="InterPro" id="IPR032710">
    <property type="entry name" value="NTF2-like_dom_sf"/>
</dbReference>
<dbReference type="SUPFAM" id="SSF54427">
    <property type="entry name" value="NTF2-like"/>
    <property type="match status" value="1"/>
</dbReference>
<evidence type="ECO:0000313" key="2">
    <source>
        <dbReference type="EMBL" id="GHD57524.1"/>
    </source>
</evidence>
<evidence type="ECO:0000259" key="1">
    <source>
        <dbReference type="Pfam" id="PF13474"/>
    </source>
</evidence>
<dbReference type="Pfam" id="PF13474">
    <property type="entry name" value="SnoaL_3"/>
    <property type="match status" value="1"/>
</dbReference>
<keyword evidence="3" id="KW-1185">Reference proteome</keyword>
<name>A0A919CSE1_9PROT</name>
<comment type="caution">
    <text evidence="2">The sequence shown here is derived from an EMBL/GenBank/DDBJ whole genome shotgun (WGS) entry which is preliminary data.</text>
</comment>
<sequence length="135" mass="15214">MSQEAAVLFANEAFYLAFALKDLKGMDELWSRHLPVSCIHPGWQPLFGREAVMDSWIGLFGNPASPAIECRQPRVLLYGDFAQVYCYELIEEGTLVASNLFALDARGWKLIHHQASPVAEKPQFDDPPPQRGRLQ</sequence>
<dbReference type="Proteomes" id="UP000630353">
    <property type="component" value="Unassembled WGS sequence"/>
</dbReference>
<dbReference type="PANTHER" id="PTHR34957">
    <property type="entry name" value="NUCLEAR TRANSPORT FACTOR 2 (NTF2) FAMILY PROTEIN"/>
    <property type="match status" value="1"/>
</dbReference>
<dbReference type="AlphaFoldDB" id="A0A919CSE1"/>
<feature type="domain" description="SnoaL-like" evidence="1">
    <location>
        <begin position="10"/>
        <end position="119"/>
    </location>
</feature>
<gene>
    <name evidence="2" type="ORF">GCM10017083_39180</name>
</gene>
<dbReference type="RefSeq" id="WP_189992773.1">
    <property type="nucleotide sequence ID" value="NZ_BMZS01000009.1"/>
</dbReference>
<dbReference type="EMBL" id="BMZS01000009">
    <property type="protein sequence ID" value="GHD57524.1"/>
    <property type="molecule type" value="Genomic_DNA"/>
</dbReference>
<evidence type="ECO:0000313" key="3">
    <source>
        <dbReference type="Proteomes" id="UP000630353"/>
    </source>
</evidence>
<dbReference type="InterPro" id="IPR037401">
    <property type="entry name" value="SnoaL-like"/>
</dbReference>
<accession>A0A919CSE1</accession>
<protein>
    <recommendedName>
        <fullName evidence="1">SnoaL-like domain-containing protein</fullName>
    </recommendedName>
</protein>
<organism evidence="2 3">
    <name type="scientific">Thalassobaculum fulvum</name>
    <dbReference type="NCBI Taxonomy" id="1633335"/>
    <lineage>
        <taxon>Bacteria</taxon>
        <taxon>Pseudomonadati</taxon>
        <taxon>Pseudomonadota</taxon>
        <taxon>Alphaproteobacteria</taxon>
        <taxon>Rhodospirillales</taxon>
        <taxon>Thalassobaculaceae</taxon>
        <taxon>Thalassobaculum</taxon>
    </lineage>
</organism>
<proteinExistence type="predicted"/>
<reference evidence="2" key="2">
    <citation type="submission" date="2020-09" db="EMBL/GenBank/DDBJ databases">
        <authorList>
            <person name="Sun Q."/>
            <person name="Kim S."/>
        </authorList>
    </citation>
    <scope>NUCLEOTIDE SEQUENCE</scope>
    <source>
        <strain evidence="2">KCTC 42651</strain>
    </source>
</reference>
<dbReference type="PANTHER" id="PTHR34957:SF1">
    <property type="entry name" value="NUCLEAR TRANSPORT FACTOR 2 (NTF2) FAMILY PROTEIN"/>
    <property type="match status" value="1"/>
</dbReference>
<reference evidence="2" key="1">
    <citation type="journal article" date="2014" name="Int. J. Syst. Evol. Microbiol.">
        <title>Complete genome sequence of Corynebacterium casei LMG S-19264T (=DSM 44701T), isolated from a smear-ripened cheese.</title>
        <authorList>
            <consortium name="US DOE Joint Genome Institute (JGI-PGF)"/>
            <person name="Walter F."/>
            <person name="Albersmeier A."/>
            <person name="Kalinowski J."/>
            <person name="Ruckert C."/>
        </authorList>
    </citation>
    <scope>NUCLEOTIDE SEQUENCE</scope>
    <source>
        <strain evidence="2">KCTC 42651</strain>
    </source>
</reference>